<dbReference type="SUPFAM" id="SSF52172">
    <property type="entry name" value="CheY-like"/>
    <property type="match status" value="1"/>
</dbReference>
<proteinExistence type="predicted"/>
<reference evidence="6" key="1">
    <citation type="submission" date="2022-10" db="EMBL/GenBank/DDBJ databases">
        <title>Luteolibacter sp. GHJ8, whole genome shotgun sequencing project.</title>
        <authorList>
            <person name="Zhao G."/>
            <person name="Shen L."/>
        </authorList>
    </citation>
    <scope>NUCLEOTIDE SEQUENCE</scope>
    <source>
        <strain evidence="6">GHJ8</strain>
    </source>
</reference>
<dbReference type="CDD" id="cd06170">
    <property type="entry name" value="LuxR_C_like"/>
    <property type="match status" value="1"/>
</dbReference>
<dbReference type="EMBL" id="JAPDDR010000004">
    <property type="protein sequence ID" value="MCW1913650.1"/>
    <property type="molecule type" value="Genomic_DNA"/>
</dbReference>
<comment type="caution">
    <text evidence="6">The sequence shown here is derived from an EMBL/GenBank/DDBJ whole genome shotgun (WGS) entry which is preliminary data.</text>
</comment>
<evidence type="ECO:0000259" key="5">
    <source>
        <dbReference type="PROSITE" id="PS50110"/>
    </source>
</evidence>
<dbReference type="SUPFAM" id="SSF46894">
    <property type="entry name" value="C-terminal effector domain of the bipartite response regulators"/>
    <property type="match status" value="1"/>
</dbReference>
<dbReference type="PANTHER" id="PTHR43214">
    <property type="entry name" value="TWO-COMPONENT RESPONSE REGULATOR"/>
    <property type="match status" value="1"/>
</dbReference>
<dbReference type="PANTHER" id="PTHR43214:SF43">
    <property type="entry name" value="TWO-COMPONENT RESPONSE REGULATOR"/>
    <property type="match status" value="1"/>
</dbReference>
<gene>
    <name evidence="6" type="ORF">OJ996_08690</name>
</gene>
<evidence type="ECO:0000313" key="7">
    <source>
        <dbReference type="Proteomes" id="UP001165653"/>
    </source>
</evidence>
<feature type="modified residue" description="4-aspartylphosphate" evidence="3">
    <location>
        <position position="55"/>
    </location>
</feature>
<dbReference type="PRINTS" id="PR00038">
    <property type="entry name" value="HTHLUXR"/>
</dbReference>
<dbReference type="Pfam" id="PF00196">
    <property type="entry name" value="GerE"/>
    <property type="match status" value="1"/>
</dbReference>
<dbReference type="InterPro" id="IPR000792">
    <property type="entry name" value="Tscrpt_reg_LuxR_C"/>
</dbReference>
<evidence type="ECO:0000256" key="1">
    <source>
        <dbReference type="ARBA" id="ARBA00022553"/>
    </source>
</evidence>
<accession>A0ABT3G1E6</accession>
<dbReference type="InterPro" id="IPR058245">
    <property type="entry name" value="NreC/VraR/RcsB-like_REC"/>
</dbReference>
<dbReference type="CDD" id="cd17535">
    <property type="entry name" value="REC_NarL-like"/>
    <property type="match status" value="1"/>
</dbReference>
<sequence length="205" mass="22655">MKKPIRILLADDHPPLRAGLAAILNGQSDFKVVAEAGSGAEVMRSAEVADVYILDLRMPDGDGIQTIRDLIARDSATHVMVLTTYDNEEDIFRALEAGARGYLLKDTTSEELVAAVRQIHAGERYLPQAVAARLADRLIRPNLTPRELDVLRLVSRGRTNKEMASAMFISEETVKTHMKSLFQKLGVHDRAEAVSVSLQRGLIRL</sequence>
<keyword evidence="2" id="KW-0238">DNA-binding</keyword>
<dbReference type="Pfam" id="PF00072">
    <property type="entry name" value="Response_reg"/>
    <property type="match status" value="1"/>
</dbReference>
<dbReference type="RefSeq" id="WP_264513153.1">
    <property type="nucleotide sequence ID" value="NZ_JAPDDR010000004.1"/>
</dbReference>
<dbReference type="SMART" id="SM00448">
    <property type="entry name" value="REC"/>
    <property type="match status" value="1"/>
</dbReference>
<dbReference type="InterPro" id="IPR011006">
    <property type="entry name" value="CheY-like_superfamily"/>
</dbReference>
<organism evidence="6 7">
    <name type="scientific">Luteolibacter rhizosphaerae</name>
    <dbReference type="NCBI Taxonomy" id="2989719"/>
    <lineage>
        <taxon>Bacteria</taxon>
        <taxon>Pseudomonadati</taxon>
        <taxon>Verrucomicrobiota</taxon>
        <taxon>Verrucomicrobiia</taxon>
        <taxon>Verrucomicrobiales</taxon>
        <taxon>Verrucomicrobiaceae</taxon>
        <taxon>Luteolibacter</taxon>
    </lineage>
</organism>
<evidence type="ECO:0000313" key="6">
    <source>
        <dbReference type="EMBL" id="MCW1913650.1"/>
    </source>
</evidence>
<keyword evidence="1 3" id="KW-0597">Phosphoprotein</keyword>
<dbReference type="InterPro" id="IPR001789">
    <property type="entry name" value="Sig_transdc_resp-reg_receiver"/>
</dbReference>
<feature type="domain" description="HTH luxR-type" evidence="4">
    <location>
        <begin position="134"/>
        <end position="201"/>
    </location>
</feature>
<evidence type="ECO:0000256" key="3">
    <source>
        <dbReference type="PROSITE-ProRule" id="PRU00169"/>
    </source>
</evidence>
<dbReference type="InterPro" id="IPR039420">
    <property type="entry name" value="WalR-like"/>
</dbReference>
<dbReference type="PROSITE" id="PS50110">
    <property type="entry name" value="RESPONSE_REGULATORY"/>
    <property type="match status" value="1"/>
</dbReference>
<evidence type="ECO:0000256" key="2">
    <source>
        <dbReference type="ARBA" id="ARBA00023125"/>
    </source>
</evidence>
<keyword evidence="7" id="KW-1185">Reference proteome</keyword>
<name>A0ABT3G1E6_9BACT</name>
<protein>
    <submittedName>
        <fullName evidence="6">Response regulator transcription factor</fullName>
    </submittedName>
</protein>
<feature type="domain" description="Response regulatory" evidence="5">
    <location>
        <begin position="6"/>
        <end position="120"/>
    </location>
</feature>
<evidence type="ECO:0000259" key="4">
    <source>
        <dbReference type="PROSITE" id="PS50043"/>
    </source>
</evidence>
<dbReference type="PROSITE" id="PS50043">
    <property type="entry name" value="HTH_LUXR_2"/>
    <property type="match status" value="1"/>
</dbReference>
<dbReference type="Proteomes" id="UP001165653">
    <property type="component" value="Unassembled WGS sequence"/>
</dbReference>
<dbReference type="Gene3D" id="3.40.50.2300">
    <property type="match status" value="1"/>
</dbReference>
<dbReference type="SMART" id="SM00421">
    <property type="entry name" value="HTH_LUXR"/>
    <property type="match status" value="1"/>
</dbReference>
<dbReference type="InterPro" id="IPR016032">
    <property type="entry name" value="Sig_transdc_resp-reg_C-effctor"/>
</dbReference>